<dbReference type="PROSITE" id="PS50926">
    <property type="entry name" value="TRAM"/>
    <property type="match status" value="1"/>
</dbReference>
<evidence type="ECO:0000256" key="11">
    <source>
        <dbReference type="HAMAP-Rule" id="MF_01010"/>
    </source>
</evidence>
<feature type="binding site" evidence="11 12">
    <location>
        <position position="283"/>
    </location>
    <ligand>
        <name>S-adenosyl-L-methionine</name>
        <dbReference type="ChEBI" id="CHEBI:59789"/>
    </ligand>
</feature>
<evidence type="ECO:0000256" key="14">
    <source>
        <dbReference type="SAM" id="MobiDB-lite"/>
    </source>
</evidence>
<dbReference type="NCBIfam" id="NF009639">
    <property type="entry name" value="PRK13168.1"/>
    <property type="match status" value="1"/>
</dbReference>
<feature type="binding site" evidence="11">
    <location>
        <position position="179"/>
    </location>
    <ligand>
        <name>[4Fe-4S] cluster</name>
        <dbReference type="ChEBI" id="CHEBI:49883"/>
    </ligand>
</feature>
<keyword evidence="2 11" id="KW-0698">rRNA processing</keyword>
<keyword evidence="7 11" id="KW-0408">Iron</keyword>
<dbReference type="SUPFAM" id="SSF53335">
    <property type="entry name" value="S-adenosyl-L-methionine-dependent methyltransferases"/>
    <property type="match status" value="1"/>
</dbReference>
<comment type="similarity">
    <text evidence="11">Belongs to the class I-like SAM-binding methyltransferase superfamily. RNA M5U methyltransferase family. RlmD subfamily.</text>
</comment>
<feature type="binding site" evidence="11">
    <location>
        <position position="91"/>
    </location>
    <ligand>
        <name>[4Fe-4S] cluster</name>
        <dbReference type="ChEBI" id="CHEBI:49883"/>
    </ligand>
</feature>
<reference evidence="16" key="1">
    <citation type="journal article" date="2014" name="Int. J. Syst. Evol. Microbiol.">
        <title>Complete genome sequence of Corynebacterium casei LMG S-19264T (=DSM 44701T), isolated from a smear-ripened cheese.</title>
        <authorList>
            <consortium name="US DOE Joint Genome Institute (JGI-PGF)"/>
            <person name="Walter F."/>
            <person name="Albersmeier A."/>
            <person name="Kalinowski J."/>
            <person name="Ruckert C."/>
        </authorList>
    </citation>
    <scope>NUCLEOTIDE SEQUENCE</scope>
    <source>
        <strain evidence="16">JCM 30078</strain>
    </source>
</reference>
<evidence type="ECO:0000256" key="7">
    <source>
        <dbReference type="ARBA" id="ARBA00023004"/>
    </source>
</evidence>
<evidence type="ECO:0000259" key="15">
    <source>
        <dbReference type="PROSITE" id="PS50926"/>
    </source>
</evidence>
<dbReference type="InterPro" id="IPR002792">
    <property type="entry name" value="TRAM_dom"/>
</dbReference>
<keyword evidence="8 11" id="KW-0411">Iron-sulfur</keyword>
<feature type="binding site" evidence="11">
    <location>
        <position position="100"/>
    </location>
    <ligand>
        <name>[4Fe-4S] cluster</name>
        <dbReference type="ChEBI" id="CHEBI:49883"/>
    </ligand>
</feature>
<dbReference type="Pfam" id="PF01938">
    <property type="entry name" value="TRAM"/>
    <property type="match status" value="1"/>
</dbReference>
<evidence type="ECO:0000256" key="6">
    <source>
        <dbReference type="ARBA" id="ARBA00022723"/>
    </source>
</evidence>
<comment type="caution">
    <text evidence="16">The sequence shown here is derived from an EMBL/GenBank/DDBJ whole genome shotgun (WGS) entry which is preliminary data.</text>
</comment>
<feature type="binding site" evidence="11">
    <location>
        <position position="317"/>
    </location>
    <ligand>
        <name>S-adenosyl-L-methionine</name>
        <dbReference type="ChEBI" id="CHEBI:59789"/>
    </ligand>
</feature>
<dbReference type="FunFam" id="3.40.50.150:FF:000009">
    <property type="entry name" value="23S rRNA (Uracil(1939)-C(5))-methyltransferase RlmD"/>
    <property type="match status" value="1"/>
</dbReference>
<evidence type="ECO:0000256" key="10">
    <source>
        <dbReference type="ARBA" id="ARBA00059995"/>
    </source>
</evidence>
<evidence type="ECO:0000256" key="13">
    <source>
        <dbReference type="PROSITE-ProRule" id="PRU10015"/>
    </source>
</evidence>
<gene>
    <name evidence="11 16" type="primary">rlmD</name>
    <name evidence="16" type="ORF">GCM10009304_15550</name>
</gene>
<dbReference type="Pfam" id="PF05958">
    <property type="entry name" value="tRNA_U5-meth_tr"/>
    <property type="match status" value="1"/>
</dbReference>
<comment type="catalytic activity">
    <reaction evidence="9 11">
        <text>uridine(1939) in 23S rRNA + S-adenosyl-L-methionine = 5-methyluridine(1939) in 23S rRNA + S-adenosyl-L-homocysteine + H(+)</text>
        <dbReference type="Rhea" id="RHEA:42908"/>
        <dbReference type="Rhea" id="RHEA-COMP:10278"/>
        <dbReference type="Rhea" id="RHEA-COMP:10279"/>
        <dbReference type="ChEBI" id="CHEBI:15378"/>
        <dbReference type="ChEBI" id="CHEBI:57856"/>
        <dbReference type="ChEBI" id="CHEBI:59789"/>
        <dbReference type="ChEBI" id="CHEBI:65315"/>
        <dbReference type="ChEBI" id="CHEBI:74447"/>
        <dbReference type="EC" id="2.1.1.190"/>
    </reaction>
</comment>
<dbReference type="PROSITE" id="PS51687">
    <property type="entry name" value="SAM_MT_RNA_M5U"/>
    <property type="match status" value="1"/>
</dbReference>
<keyword evidence="1 11" id="KW-0004">4Fe-4S</keyword>
<dbReference type="GO" id="GO:0005506">
    <property type="term" value="F:iron ion binding"/>
    <property type="evidence" value="ECO:0007669"/>
    <property type="project" value="UniProtKB-UniRule"/>
</dbReference>
<dbReference type="Gene3D" id="3.40.50.150">
    <property type="entry name" value="Vaccinia Virus protein VP39"/>
    <property type="match status" value="1"/>
</dbReference>
<reference evidence="16" key="2">
    <citation type="submission" date="2020-09" db="EMBL/GenBank/DDBJ databases">
        <authorList>
            <person name="Sun Q."/>
            <person name="Ohkuma M."/>
        </authorList>
    </citation>
    <scope>NUCLEOTIDE SEQUENCE</scope>
    <source>
        <strain evidence="16">JCM 30078</strain>
    </source>
</reference>
<comment type="function">
    <text evidence="10 11">Catalyzes the formation of 5-methyl-uridine at position 1939 (m5U1939) in 23S rRNA.</text>
</comment>
<keyword evidence="4 11" id="KW-0808">Transferase</keyword>
<protein>
    <recommendedName>
        <fullName evidence="11">23S rRNA (uracil(1939)-C(5))-methyltransferase RlmD</fullName>
        <ecNumber evidence="11">2.1.1.190</ecNumber>
    </recommendedName>
    <alternativeName>
        <fullName evidence="11">23S rRNA(m5U1939)-methyltransferase</fullName>
    </alternativeName>
</protein>
<dbReference type="PANTHER" id="PTHR11061:SF49">
    <property type="entry name" value="23S RRNA (URACIL(1939)-C(5))-METHYLTRANSFERASE RLMD"/>
    <property type="match status" value="1"/>
</dbReference>
<dbReference type="EMBL" id="BMPO01000003">
    <property type="protein sequence ID" value="GGJ90705.1"/>
    <property type="molecule type" value="Genomic_DNA"/>
</dbReference>
<keyword evidence="6 11" id="KW-0479">Metal-binding</keyword>
<evidence type="ECO:0000256" key="2">
    <source>
        <dbReference type="ARBA" id="ARBA00022552"/>
    </source>
</evidence>
<evidence type="ECO:0000256" key="3">
    <source>
        <dbReference type="ARBA" id="ARBA00022603"/>
    </source>
</evidence>
<evidence type="ECO:0000256" key="8">
    <source>
        <dbReference type="ARBA" id="ARBA00023014"/>
    </source>
</evidence>
<feature type="domain" description="TRAM" evidence="15">
    <location>
        <begin position="20"/>
        <end position="78"/>
    </location>
</feature>
<dbReference type="PROSITE" id="PS01231">
    <property type="entry name" value="TRMA_2"/>
    <property type="match status" value="1"/>
</dbReference>
<dbReference type="Gene3D" id="2.40.50.1070">
    <property type="match status" value="1"/>
</dbReference>
<evidence type="ECO:0000313" key="17">
    <source>
        <dbReference type="Proteomes" id="UP000635983"/>
    </source>
</evidence>
<dbReference type="SUPFAM" id="SSF50249">
    <property type="entry name" value="Nucleic acid-binding proteins"/>
    <property type="match status" value="1"/>
</dbReference>
<dbReference type="InterPro" id="IPR030390">
    <property type="entry name" value="MeTrfase_TrmA_AS"/>
</dbReference>
<dbReference type="PANTHER" id="PTHR11061">
    <property type="entry name" value="RNA M5U METHYLTRANSFERASE"/>
    <property type="match status" value="1"/>
</dbReference>
<dbReference type="RefSeq" id="WP_188982605.1">
    <property type="nucleotide sequence ID" value="NZ_BMPO01000003.1"/>
</dbReference>
<sequence>MARRSGGLRFQPSGGTRKVAVPTGKKQLLNIERMADDGRGIGFFEGRTWFVSGALPGEEVQARVLAARGQIVEARTERVTAASTLRQDEPCPWARRCGGCTLQHLGAEEQLLLKQRTLADQLLRQGQLVPQRWAEPLTGPAFGYRRRARIAVRWNEALERLEVGFRESSSQAIVGIDDCIVLAPVLRPLLNALSGVLGGLERPRAIGHVELFHGDAVAVLIRHTQPLSPPDLVRLQAFCAAHAAQLWLQGSGAPVAYEPGALLTYSLPSWALTLEYRPGDFIQVNAAVNDTMVRQALDWLGPLGGKRVLDLFSGLGNFSLPMAREAAQVVGVEGAEDMVARANWNARRNGIDNAHFFQADLSKPLVDAPWGQQAYDIIVLDPPREGALEIVRQAASWTAERVLYVSCNPATLARDAAELIAHDYRMVRAGVMDMFPQTAHVEAMALFERR</sequence>
<name>A0A917PT49_9PSED</name>
<dbReference type="NCBIfam" id="TIGR00479">
    <property type="entry name" value="rumA"/>
    <property type="match status" value="1"/>
</dbReference>
<dbReference type="GO" id="GO:0051539">
    <property type="term" value="F:4 iron, 4 sulfur cluster binding"/>
    <property type="evidence" value="ECO:0007669"/>
    <property type="project" value="UniProtKB-KW"/>
</dbReference>
<accession>A0A917PT49</accession>
<keyword evidence="3 11" id="KW-0489">Methyltransferase</keyword>
<feature type="binding site" evidence="11 12">
    <location>
        <position position="333"/>
    </location>
    <ligand>
        <name>S-adenosyl-L-methionine</name>
        <dbReference type="ChEBI" id="CHEBI:59789"/>
    </ligand>
</feature>
<dbReference type="InterPro" id="IPR010280">
    <property type="entry name" value="U5_MeTrfase_fam"/>
</dbReference>
<feature type="binding site" evidence="11 12">
    <location>
        <position position="381"/>
    </location>
    <ligand>
        <name>S-adenosyl-L-methionine</name>
        <dbReference type="ChEBI" id="CHEBI:59789"/>
    </ligand>
</feature>
<dbReference type="GO" id="GO:0070041">
    <property type="term" value="F:rRNA (uridine-C5-)-methyltransferase activity"/>
    <property type="evidence" value="ECO:0007669"/>
    <property type="project" value="UniProtKB-UniRule"/>
</dbReference>
<evidence type="ECO:0000256" key="4">
    <source>
        <dbReference type="ARBA" id="ARBA00022679"/>
    </source>
</evidence>
<evidence type="ECO:0000313" key="16">
    <source>
        <dbReference type="EMBL" id="GGJ90705.1"/>
    </source>
</evidence>
<proteinExistence type="inferred from homology"/>
<dbReference type="InterPro" id="IPR030391">
    <property type="entry name" value="MeTrfase_TrmA_CS"/>
</dbReference>
<feature type="active site" description="Nucleophile" evidence="11 12">
    <location>
        <position position="407"/>
    </location>
</feature>
<dbReference type="InterPro" id="IPR029063">
    <property type="entry name" value="SAM-dependent_MTases_sf"/>
</dbReference>
<evidence type="ECO:0000256" key="1">
    <source>
        <dbReference type="ARBA" id="ARBA00022485"/>
    </source>
</evidence>
<dbReference type="InterPro" id="IPR001566">
    <property type="entry name" value="23S_rRNA_MeTrfase_RlmD"/>
</dbReference>
<feature type="binding site" evidence="11">
    <location>
        <position position="360"/>
    </location>
    <ligand>
        <name>S-adenosyl-L-methionine</name>
        <dbReference type="ChEBI" id="CHEBI:59789"/>
    </ligand>
</feature>
<dbReference type="PROSITE" id="PS01230">
    <property type="entry name" value="TRMA_1"/>
    <property type="match status" value="1"/>
</dbReference>
<organism evidence="16 17">
    <name type="scientific">Pseudomonas matsuisoli</name>
    <dbReference type="NCBI Taxonomy" id="1515666"/>
    <lineage>
        <taxon>Bacteria</taxon>
        <taxon>Pseudomonadati</taxon>
        <taxon>Pseudomonadota</taxon>
        <taxon>Gammaproteobacteria</taxon>
        <taxon>Pseudomonadales</taxon>
        <taxon>Pseudomonadaceae</taxon>
        <taxon>Pseudomonas</taxon>
    </lineage>
</organism>
<evidence type="ECO:0000256" key="12">
    <source>
        <dbReference type="PROSITE-ProRule" id="PRU01024"/>
    </source>
</evidence>
<dbReference type="HAMAP" id="MF_01010">
    <property type="entry name" value="23SrRNA_methyltr_RlmD"/>
    <property type="match status" value="1"/>
</dbReference>
<evidence type="ECO:0000256" key="5">
    <source>
        <dbReference type="ARBA" id="ARBA00022691"/>
    </source>
</evidence>
<feature type="binding site" evidence="11 12">
    <location>
        <position position="312"/>
    </location>
    <ligand>
        <name>S-adenosyl-L-methionine</name>
        <dbReference type="ChEBI" id="CHEBI:59789"/>
    </ligand>
</feature>
<dbReference type="Gene3D" id="2.40.50.140">
    <property type="entry name" value="Nucleic acid-binding proteins"/>
    <property type="match status" value="1"/>
</dbReference>
<dbReference type="GO" id="GO:0070475">
    <property type="term" value="P:rRNA base methylation"/>
    <property type="evidence" value="ECO:0007669"/>
    <property type="project" value="TreeGrafter"/>
</dbReference>
<dbReference type="GO" id="GO:0003723">
    <property type="term" value="F:RNA binding"/>
    <property type="evidence" value="ECO:0007669"/>
    <property type="project" value="InterPro"/>
</dbReference>
<evidence type="ECO:0000256" key="9">
    <source>
        <dbReference type="ARBA" id="ARBA00052756"/>
    </source>
</evidence>
<feature type="binding site" evidence="11">
    <location>
        <position position="97"/>
    </location>
    <ligand>
        <name>[4Fe-4S] cluster</name>
        <dbReference type="ChEBI" id="CHEBI:49883"/>
    </ligand>
</feature>
<feature type="region of interest" description="Disordered" evidence="14">
    <location>
        <begin position="1"/>
        <end position="21"/>
    </location>
</feature>
<dbReference type="InterPro" id="IPR012340">
    <property type="entry name" value="NA-bd_OB-fold"/>
</dbReference>
<dbReference type="Proteomes" id="UP000635983">
    <property type="component" value="Unassembled WGS sequence"/>
</dbReference>
<dbReference type="EC" id="2.1.1.190" evidence="11"/>
<keyword evidence="17" id="KW-1185">Reference proteome</keyword>
<dbReference type="AlphaFoldDB" id="A0A917PT49"/>
<dbReference type="CDD" id="cd02440">
    <property type="entry name" value="AdoMet_MTases"/>
    <property type="match status" value="1"/>
</dbReference>
<keyword evidence="5 11" id="KW-0949">S-adenosyl-L-methionine</keyword>
<feature type="active site" evidence="13">
    <location>
        <position position="407"/>
    </location>
</feature>